<dbReference type="InterPro" id="IPR001653">
    <property type="entry name" value="DAP_epimerase_DapF"/>
</dbReference>
<evidence type="ECO:0000256" key="2">
    <source>
        <dbReference type="ARBA" id="ARBA00010219"/>
    </source>
</evidence>
<name>A0A9Q8TY78_9GAMM</name>
<reference evidence="9" key="1">
    <citation type="submission" date="2022-05" db="EMBL/GenBank/DDBJ databases">
        <title>Single-amplified genomics reveal most streamlined microbe among free-living bacteria.</title>
        <authorList>
            <person name="Roda-Garcia J."/>
            <person name="Haro-Moreno J.M."/>
            <person name="Rodriguez-Valera F."/>
            <person name="Almagro-Moreno S."/>
            <person name="Lopez-Perez M."/>
        </authorList>
    </citation>
    <scope>NUCLEOTIDE SEQUENCE</scope>
    <source>
        <strain evidence="9">TMED112-D2-2</strain>
    </source>
</reference>
<dbReference type="PANTHER" id="PTHR31689">
    <property type="entry name" value="DIAMINOPIMELATE EPIMERASE, CHLOROPLASTIC"/>
    <property type="match status" value="1"/>
</dbReference>
<dbReference type="PANTHER" id="PTHR31689:SF0">
    <property type="entry name" value="DIAMINOPIMELATE EPIMERASE"/>
    <property type="match status" value="1"/>
</dbReference>
<comment type="similarity">
    <text evidence="2">Belongs to the diaminopimelate epimerase family.</text>
</comment>
<feature type="active site" evidence="8">
    <location>
        <position position="67"/>
    </location>
</feature>
<dbReference type="InterPro" id="IPR018510">
    <property type="entry name" value="DAP_epimerase_AS"/>
</dbReference>
<organism evidence="9 10">
    <name type="scientific">SAR86 cluster bacterium</name>
    <dbReference type="NCBI Taxonomy" id="2030880"/>
    <lineage>
        <taxon>Bacteria</taxon>
        <taxon>Pseudomonadati</taxon>
        <taxon>Pseudomonadota</taxon>
        <taxon>Gammaproteobacteria</taxon>
        <taxon>SAR86 cluster</taxon>
    </lineage>
</organism>
<sequence>MIEFVKMHCNGNSFIITNDEKITKCSFEKLNQNKDLKFDQLLIYKEDDASFKDLKIFNRDGTPALNCINGKRCIKALLNRDKPITKNIKATVKINDYKELLDGFTYVNTTNHHIVWESDNLIDDDLENKHQKAGKFFNSDNFNLSIYKHGSDDKFLIRTFEAGVGETLSCGSGSSATAFVIFKKNPSLDKIFLNSSGGQMICYKKDDNKICSEANTEIINKSKFDEREYF</sequence>
<evidence type="ECO:0000313" key="9">
    <source>
        <dbReference type="EMBL" id="URQ63221.1"/>
    </source>
</evidence>
<dbReference type="GO" id="GO:0009089">
    <property type="term" value="P:lysine biosynthetic process via diaminopimelate"/>
    <property type="evidence" value="ECO:0007669"/>
    <property type="project" value="InterPro"/>
</dbReference>
<dbReference type="PROSITE" id="PS01326">
    <property type="entry name" value="DAP_EPIMERASE"/>
    <property type="match status" value="1"/>
</dbReference>
<evidence type="ECO:0000256" key="6">
    <source>
        <dbReference type="ARBA" id="ARBA00023235"/>
    </source>
</evidence>
<evidence type="ECO:0000256" key="1">
    <source>
        <dbReference type="ARBA" id="ARBA00005196"/>
    </source>
</evidence>
<evidence type="ECO:0000256" key="4">
    <source>
        <dbReference type="ARBA" id="ARBA00022605"/>
    </source>
</evidence>
<evidence type="ECO:0000313" key="10">
    <source>
        <dbReference type="Proteomes" id="UP001056381"/>
    </source>
</evidence>
<evidence type="ECO:0000256" key="5">
    <source>
        <dbReference type="ARBA" id="ARBA00023154"/>
    </source>
</evidence>
<gene>
    <name evidence="9" type="ORF">M9B40_00195</name>
</gene>
<keyword evidence="5" id="KW-0457">Lysine biosynthesis</keyword>
<dbReference type="EMBL" id="CP097966">
    <property type="protein sequence ID" value="URQ63221.1"/>
    <property type="molecule type" value="Genomic_DNA"/>
</dbReference>
<keyword evidence="6" id="KW-0413">Isomerase</keyword>
<accession>A0A9Q8TY78</accession>
<dbReference type="EC" id="5.1.1.7" evidence="3"/>
<dbReference type="AlphaFoldDB" id="A0A9Q8TY78"/>
<dbReference type="Gene3D" id="3.10.310.10">
    <property type="entry name" value="Diaminopimelate Epimerase, Chain A, domain 1"/>
    <property type="match status" value="1"/>
</dbReference>
<evidence type="ECO:0000256" key="8">
    <source>
        <dbReference type="PROSITE-ProRule" id="PRU10125"/>
    </source>
</evidence>
<proteinExistence type="inferred from homology"/>
<comment type="pathway">
    <text evidence="1">Amino-acid biosynthesis; L-lysine biosynthesis via DAP pathway; DL-2,6-diaminopimelate from LL-2,6-diaminopimelate: step 1/1.</text>
</comment>
<protein>
    <recommendedName>
        <fullName evidence="3">diaminopimelate epimerase</fullName>
        <ecNumber evidence="3">5.1.1.7</ecNumber>
    </recommendedName>
</protein>
<dbReference type="SUPFAM" id="SSF54506">
    <property type="entry name" value="Diaminopimelate epimerase-like"/>
    <property type="match status" value="2"/>
</dbReference>
<keyword evidence="10" id="KW-1185">Reference proteome</keyword>
<comment type="catalytic activity">
    <reaction evidence="7">
        <text>(2S,6S)-2,6-diaminopimelate = meso-2,6-diaminopimelate</text>
        <dbReference type="Rhea" id="RHEA:15393"/>
        <dbReference type="ChEBI" id="CHEBI:57609"/>
        <dbReference type="ChEBI" id="CHEBI:57791"/>
        <dbReference type="EC" id="5.1.1.7"/>
    </reaction>
</comment>
<keyword evidence="4" id="KW-0028">Amino-acid biosynthesis</keyword>
<dbReference type="GO" id="GO:0005829">
    <property type="term" value="C:cytosol"/>
    <property type="evidence" value="ECO:0007669"/>
    <property type="project" value="TreeGrafter"/>
</dbReference>
<evidence type="ECO:0000256" key="7">
    <source>
        <dbReference type="ARBA" id="ARBA00051712"/>
    </source>
</evidence>
<dbReference type="GO" id="GO:0008837">
    <property type="term" value="F:diaminopimelate epimerase activity"/>
    <property type="evidence" value="ECO:0007669"/>
    <property type="project" value="UniProtKB-EC"/>
</dbReference>
<dbReference type="Proteomes" id="UP001056381">
    <property type="component" value="Chromosome"/>
</dbReference>
<evidence type="ECO:0000256" key="3">
    <source>
        <dbReference type="ARBA" id="ARBA00013080"/>
    </source>
</evidence>